<comment type="caution">
    <text evidence="7">The sequence shown here is derived from an EMBL/GenBank/DDBJ whole genome shotgun (WGS) entry which is preliminary data.</text>
</comment>
<dbReference type="Proteomes" id="UP000192534">
    <property type="component" value="Unassembled WGS sequence"/>
</dbReference>
<dbReference type="InterPro" id="IPR001046">
    <property type="entry name" value="NRAMP_fam"/>
</dbReference>
<dbReference type="PANTHER" id="PTHR11706:SF33">
    <property type="entry name" value="NATURAL RESISTANCE-ASSOCIATED MACROPHAGE PROTEIN 2"/>
    <property type="match status" value="1"/>
</dbReference>
<evidence type="ECO:0000313" key="8">
    <source>
        <dbReference type="Proteomes" id="UP000192534"/>
    </source>
</evidence>
<organism evidence="7 8">
    <name type="scientific">Mycolicibacterium rhodesiae</name>
    <name type="common">Mycobacterium rhodesiae</name>
    <dbReference type="NCBI Taxonomy" id="36814"/>
    <lineage>
        <taxon>Bacteria</taxon>
        <taxon>Bacillati</taxon>
        <taxon>Actinomycetota</taxon>
        <taxon>Actinomycetes</taxon>
        <taxon>Mycobacteriales</taxon>
        <taxon>Mycobacteriaceae</taxon>
        <taxon>Mycolicibacterium</taxon>
    </lineage>
</organism>
<dbReference type="AlphaFoldDB" id="A0A1X0IIY6"/>
<dbReference type="GO" id="GO:0015086">
    <property type="term" value="F:cadmium ion transmembrane transporter activity"/>
    <property type="evidence" value="ECO:0007669"/>
    <property type="project" value="TreeGrafter"/>
</dbReference>
<feature type="transmembrane region" description="Helical" evidence="6">
    <location>
        <begin position="250"/>
        <end position="270"/>
    </location>
</feature>
<keyword evidence="8" id="KW-1185">Reference proteome</keyword>
<evidence type="ECO:0000256" key="2">
    <source>
        <dbReference type="ARBA" id="ARBA00022448"/>
    </source>
</evidence>
<feature type="transmembrane region" description="Helical" evidence="6">
    <location>
        <begin position="348"/>
        <end position="369"/>
    </location>
</feature>
<proteinExistence type="predicted"/>
<reference evidence="7 8" key="1">
    <citation type="submission" date="2016-12" db="EMBL/GenBank/DDBJ databases">
        <title>The new phylogeny of genus Mycobacterium.</title>
        <authorList>
            <person name="Tortoli E."/>
            <person name="Trovato A."/>
            <person name="Cirillo D.M."/>
        </authorList>
    </citation>
    <scope>NUCLEOTIDE SEQUENCE [LARGE SCALE GENOMIC DNA]</scope>
    <source>
        <strain evidence="7 8">DSM 44223</strain>
    </source>
</reference>
<evidence type="ECO:0000256" key="1">
    <source>
        <dbReference type="ARBA" id="ARBA00004141"/>
    </source>
</evidence>
<feature type="transmembrane region" description="Helical" evidence="6">
    <location>
        <begin position="211"/>
        <end position="230"/>
    </location>
</feature>
<feature type="transmembrane region" description="Helical" evidence="6">
    <location>
        <begin position="136"/>
        <end position="157"/>
    </location>
</feature>
<evidence type="ECO:0000256" key="4">
    <source>
        <dbReference type="ARBA" id="ARBA00022989"/>
    </source>
</evidence>
<feature type="transmembrane region" description="Helical" evidence="6">
    <location>
        <begin position="169"/>
        <end position="191"/>
    </location>
</feature>
<dbReference type="GO" id="GO:0005886">
    <property type="term" value="C:plasma membrane"/>
    <property type="evidence" value="ECO:0007669"/>
    <property type="project" value="TreeGrafter"/>
</dbReference>
<evidence type="ECO:0000256" key="3">
    <source>
        <dbReference type="ARBA" id="ARBA00022692"/>
    </source>
</evidence>
<evidence type="ECO:0000256" key="5">
    <source>
        <dbReference type="ARBA" id="ARBA00023136"/>
    </source>
</evidence>
<comment type="subcellular location">
    <subcellularLocation>
        <location evidence="1">Membrane</location>
        <topology evidence="1">Multi-pass membrane protein</topology>
    </subcellularLocation>
</comment>
<name>A0A1X0IIY6_MYCRH</name>
<dbReference type="EMBL" id="MVIH01000033">
    <property type="protein sequence ID" value="ORB47054.1"/>
    <property type="molecule type" value="Genomic_DNA"/>
</dbReference>
<feature type="transmembrane region" description="Helical" evidence="6">
    <location>
        <begin position="108"/>
        <end position="130"/>
    </location>
</feature>
<feature type="transmembrane region" description="Helical" evidence="6">
    <location>
        <begin position="375"/>
        <end position="396"/>
    </location>
</feature>
<dbReference type="NCBIfam" id="NF037982">
    <property type="entry name" value="Nramp_1"/>
    <property type="match status" value="1"/>
</dbReference>
<accession>A0A1X0IIY6</accession>
<protein>
    <submittedName>
        <fullName evidence="7">Manganese transporter</fullName>
    </submittedName>
</protein>
<keyword evidence="4 6" id="KW-1133">Transmembrane helix</keyword>
<feature type="transmembrane region" description="Helical" evidence="6">
    <location>
        <begin position="408"/>
        <end position="433"/>
    </location>
</feature>
<keyword evidence="2" id="KW-0813">Transport</keyword>
<feature type="transmembrane region" description="Helical" evidence="6">
    <location>
        <begin position="445"/>
        <end position="464"/>
    </location>
</feature>
<feature type="transmembrane region" description="Helical" evidence="6">
    <location>
        <begin position="508"/>
        <end position="526"/>
    </location>
</feature>
<keyword evidence="3 6" id="KW-0812">Transmembrane</keyword>
<gene>
    <name evidence="7" type="ORF">BST42_28455</name>
</gene>
<sequence>MDTAHLGDIEGAFGRVSVGDSDQSRTFKTRLLTLLAILGPGIIVMVGDNDAGGVATYAQAGQNYGYSLLWVLLLLIPVLIVNQEMVVRLGAVTGVGHARLINERFGRGWGWFSVGDLFLLNFLTIVTEFIGVSLAATYFGISKYIVVPTAAVALVAIMASGSFRRWERAMFVFIAITLLQIPMLLLSHPQWGAAAQAFVVPGIKGGLSSDAVLLIIAIVGTTVAPWQLFFQQSNIVDKRITPRFIGYERADTTIGAFVVVIGAAALMMTADWAARSTGSQGTFGDAGDIARLLSAHSSVLGPVFAIVLLDASIVGAAAVTLATSYAFGDVFGLKHSLHRGFSDAKPFYVSYIAMVAAAAGIVLIPGAPLGLITTAVQALAGLLLPSASVFLLLLCNDREVLGPWVNRRWLNVVAVFIVSVLLLLSGILMATTLFPDLDVVSVTEYLAAGIVVLAAFAVGTLKWLQRRRPTAPAPPPAVDGPEKMRWRMPPLALLEPVTWSAGTKLGMLALRGYLVVGAVLLIVKAVQLGGG</sequence>
<evidence type="ECO:0000256" key="6">
    <source>
        <dbReference type="SAM" id="Phobius"/>
    </source>
</evidence>
<dbReference type="GO" id="GO:0034755">
    <property type="term" value="P:iron ion transmembrane transport"/>
    <property type="evidence" value="ECO:0007669"/>
    <property type="project" value="TreeGrafter"/>
</dbReference>
<dbReference type="Pfam" id="PF01566">
    <property type="entry name" value="Nramp"/>
    <property type="match status" value="1"/>
</dbReference>
<evidence type="ECO:0000313" key="7">
    <source>
        <dbReference type="EMBL" id="ORB47054.1"/>
    </source>
</evidence>
<feature type="transmembrane region" description="Helical" evidence="6">
    <location>
        <begin position="31"/>
        <end position="47"/>
    </location>
</feature>
<dbReference type="GO" id="GO:0005384">
    <property type="term" value="F:manganese ion transmembrane transporter activity"/>
    <property type="evidence" value="ECO:0007669"/>
    <property type="project" value="TreeGrafter"/>
</dbReference>
<feature type="transmembrane region" description="Helical" evidence="6">
    <location>
        <begin position="303"/>
        <end position="327"/>
    </location>
</feature>
<dbReference type="PANTHER" id="PTHR11706">
    <property type="entry name" value="SOLUTE CARRIER PROTEIN FAMILY 11 MEMBER"/>
    <property type="match status" value="1"/>
</dbReference>
<keyword evidence="5 6" id="KW-0472">Membrane</keyword>
<feature type="transmembrane region" description="Helical" evidence="6">
    <location>
        <begin position="67"/>
        <end position="87"/>
    </location>
</feature>